<dbReference type="GO" id="GO:0000981">
    <property type="term" value="F:DNA-binding transcription factor activity, RNA polymerase II-specific"/>
    <property type="evidence" value="ECO:0007669"/>
    <property type="project" value="TreeGrafter"/>
</dbReference>
<evidence type="ECO:0000256" key="1">
    <source>
        <dbReference type="ARBA" id="ARBA00004123"/>
    </source>
</evidence>
<evidence type="ECO:0000256" key="2">
    <source>
        <dbReference type="ARBA" id="ARBA00022723"/>
    </source>
</evidence>
<accession>A0A7K5KNH6</accession>
<sequence>DKPYKCLDCGKSFTRSSNRNAHQRLHSGERPQLCGQCGRGFGHGSELAKHQRLHGGQRPLAGGKCGQGFGWSSELALQQRARGGESCGESCGECGKSPRRGSDLSGHLRTRRGERPFACPDCGKGFSYSSAFLKHRRGHGAGGGGEKPPFFPCAGCGESFAEGSALLRHQRSH</sequence>
<keyword evidence="2" id="KW-0479">Metal-binding</keyword>
<evidence type="ECO:0000313" key="13">
    <source>
        <dbReference type="Proteomes" id="UP000525714"/>
    </source>
</evidence>
<dbReference type="PROSITE" id="PS00028">
    <property type="entry name" value="ZINC_FINGER_C2H2_1"/>
    <property type="match status" value="4"/>
</dbReference>
<comment type="subcellular location">
    <subcellularLocation>
        <location evidence="1">Nucleus</location>
    </subcellularLocation>
</comment>
<feature type="domain" description="C2H2-type" evidence="11">
    <location>
        <begin position="32"/>
        <end position="59"/>
    </location>
</feature>
<dbReference type="FunFam" id="3.30.160.60:FF:000495">
    <property type="entry name" value="zinc finger protein 668"/>
    <property type="match status" value="1"/>
</dbReference>
<dbReference type="FunFam" id="3.30.160.60:FF:000710">
    <property type="entry name" value="Zinc finger protein 768"/>
    <property type="match status" value="1"/>
</dbReference>
<evidence type="ECO:0000256" key="9">
    <source>
        <dbReference type="PROSITE-ProRule" id="PRU00042"/>
    </source>
</evidence>
<dbReference type="GO" id="GO:0005634">
    <property type="term" value="C:nucleus"/>
    <property type="evidence" value="ECO:0007669"/>
    <property type="project" value="UniProtKB-SubCell"/>
</dbReference>
<keyword evidence="5" id="KW-0862">Zinc</keyword>
<dbReference type="PROSITE" id="PS50157">
    <property type="entry name" value="ZINC_FINGER_C2H2_2"/>
    <property type="match status" value="5"/>
</dbReference>
<comment type="caution">
    <text evidence="12">The sequence shown here is derived from an EMBL/GenBank/DDBJ whole genome shotgun (WGS) entry which is preliminary data.</text>
</comment>
<evidence type="ECO:0000313" key="12">
    <source>
        <dbReference type="EMBL" id="NWT07517.1"/>
    </source>
</evidence>
<keyword evidence="13" id="KW-1185">Reference proteome</keyword>
<name>A0A7K5KNH6_9TYRA</name>
<reference evidence="12 13" key="1">
    <citation type="submission" date="2019-09" db="EMBL/GenBank/DDBJ databases">
        <title>Bird 10,000 Genomes (B10K) Project - Family phase.</title>
        <authorList>
            <person name="Zhang G."/>
        </authorList>
    </citation>
    <scope>NUCLEOTIDE SEQUENCE [LARGE SCALE GENOMIC DNA]</scope>
    <source>
        <strain evidence="12">B10K-DU-003-16</strain>
        <tissue evidence="12">Mixed tissue sample</tissue>
    </source>
</reference>
<protein>
    <submittedName>
        <fullName evidence="12">ZN391 protein</fullName>
    </submittedName>
</protein>
<dbReference type="InterPro" id="IPR036236">
    <property type="entry name" value="Znf_C2H2_sf"/>
</dbReference>
<keyword evidence="3" id="KW-0677">Repeat</keyword>
<proteinExistence type="predicted"/>
<feature type="non-terminal residue" evidence="12">
    <location>
        <position position="173"/>
    </location>
</feature>
<dbReference type="PANTHER" id="PTHR23226">
    <property type="entry name" value="ZINC FINGER AND SCAN DOMAIN-CONTAINING"/>
    <property type="match status" value="1"/>
</dbReference>
<dbReference type="FunFam" id="3.30.160.60:FF:000514">
    <property type="entry name" value="Uncharacterized protein"/>
    <property type="match status" value="1"/>
</dbReference>
<feature type="region of interest" description="Disordered" evidence="10">
    <location>
        <begin position="84"/>
        <end position="109"/>
    </location>
</feature>
<keyword evidence="6" id="KW-0805">Transcription regulation</keyword>
<dbReference type="EMBL" id="VYZC01002693">
    <property type="protein sequence ID" value="NWT07517.1"/>
    <property type="molecule type" value="Genomic_DNA"/>
</dbReference>
<evidence type="ECO:0000256" key="4">
    <source>
        <dbReference type="ARBA" id="ARBA00022771"/>
    </source>
</evidence>
<evidence type="ECO:0000256" key="7">
    <source>
        <dbReference type="ARBA" id="ARBA00023163"/>
    </source>
</evidence>
<dbReference type="GO" id="GO:0000978">
    <property type="term" value="F:RNA polymerase II cis-regulatory region sequence-specific DNA binding"/>
    <property type="evidence" value="ECO:0007669"/>
    <property type="project" value="TreeGrafter"/>
</dbReference>
<dbReference type="Gene3D" id="3.30.160.60">
    <property type="entry name" value="Classic Zinc Finger"/>
    <property type="match status" value="5"/>
</dbReference>
<evidence type="ECO:0000259" key="11">
    <source>
        <dbReference type="PROSITE" id="PS50157"/>
    </source>
</evidence>
<evidence type="ECO:0000256" key="10">
    <source>
        <dbReference type="SAM" id="MobiDB-lite"/>
    </source>
</evidence>
<feature type="domain" description="C2H2-type" evidence="11">
    <location>
        <begin position="151"/>
        <end position="173"/>
    </location>
</feature>
<evidence type="ECO:0000256" key="3">
    <source>
        <dbReference type="ARBA" id="ARBA00022737"/>
    </source>
</evidence>
<keyword evidence="8" id="KW-0539">Nucleus</keyword>
<evidence type="ECO:0000256" key="6">
    <source>
        <dbReference type="ARBA" id="ARBA00023015"/>
    </source>
</evidence>
<dbReference type="SUPFAM" id="SSF57667">
    <property type="entry name" value="beta-beta-alpha zinc fingers"/>
    <property type="match status" value="2"/>
</dbReference>
<dbReference type="SMART" id="SM00355">
    <property type="entry name" value="ZnF_C2H2"/>
    <property type="match status" value="4"/>
</dbReference>
<feature type="domain" description="C2H2-type" evidence="11">
    <location>
        <begin position="117"/>
        <end position="148"/>
    </location>
</feature>
<dbReference type="Pfam" id="PF00096">
    <property type="entry name" value="zf-C2H2"/>
    <property type="match status" value="4"/>
</dbReference>
<gene>
    <name evidence="12" type="primary">Znf391</name>
    <name evidence="12" type="ORF">MIOMAC_R01971</name>
</gene>
<evidence type="ECO:0000256" key="5">
    <source>
        <dbReference type="ARBA" id="ARBA00022833"/>
    </source>
</evidence>
<feature type="non-terminal residue" evidence="12">
    <location>
        <position position="1"/>
    </location>
</feature>
<dbReference type="FunFam" id="3.30.160.60:FF:000446">
    <property type="entry name" value="Zinc finger protein"/>
    <property type="match status" value="1"/>
</dbReference>
<keyword evidence="4 9" id="KW-0863">Zinc-finger</keyword>
<feature type="domain" description="C2H2-type" evidence="11">
    <location>
        <begin position="89"/>
        <end position="116"/>
    </location>
</feature>
<dbReference type="InterPro" id="IPR013087">
    <property type="entry name" value="Znf_C2H2_type"/>
</dbReference>
<evidence type="ECO:0000256" key="8">
    <source>
        <dbReference type="ARBA" id="ARBA00023242"/>
    </source>
</evidence>
<dbReference type="GO" id="GO:0008270">
    <property type="term" value="F:zinc ion binding"/>
    <property type="evidence" value="ECO:0007669"/>
    <property type="project" value="UniProtKB-KW"/>
</dbReference>
<dbReference type="AlphaFoldDB" id="A0A7K5KNH6"/>
<dbReference type="Proteomes" id="UP000525714">
    <property type="component" value="Unassembled WGS sequence"/>
</dbReference>
<dbReference type="PANTHER" id="PTHR23226:SF416">
    <property type="entry name" value="FI01424P"/>
    <property type="match status" value="1"/>
</dbReference>
<feature type="domain" description="C2H2-type" evidence="11">
    <location>
        <begin position="4"/>
        <end position="31"/>
    </location>
</feature>
<organism evidence="12 13">
    <name type="scientific">Mionectes macconnelli</name>
    <name type="common">McConnell's flycatcher</name>
    <dbReference type="NCBI Taxonomy" id="254557"/>
    <lineage>
        <taxon>Eukaryota</taxon>
        <taxon>Metazoa</taxon>
        <taxon>Chordata</taxon>
        <taxon>Craniata</taxon>
        <taxon>Vertebrata</taxon>
        <taxon>Euteleostomi</taxon>
        <taxon>Archelosauria</taxon>
        <taxon>Archosauria</taxon>
        <taxon>Dinosauria</taxon>
        <taxon>Saurischia</taxon>
        <taxon>Theropoda</taxon>
        <taxon>Coelurosauria</taxon>
        <taxon>Aves</taxon>
        <taxon>Neognathae</taxon>
        <taxon>Neoaves</taxon>
        <taxon>Telluraves</taxon>
        <taxon>Australaves</taxon>
        <taxon>Passeriformes</taxon>
        <taxon>Tyrannidae</taxon>
        <taxon>Mionectes</taxon>
    </lineage>
</organism>
<keyword evidence="7" id="KW-0804">Transcription</keyword>